<evidence type="ECO:0000256" key="1">
    <source>
        <dbReference type="SAM" id="MobiDB-lite"/>
    </source>
</evidence>
<dbReference type="InParanoid" id="A0A409XTF9"/>
<proteinExistence type="predicted"/>
<accession>A0A409XTF9</accession>
<feature type="non-terminal residue" evidence="2">
    <location>
        <position position="1"/>
    </location>
</feature>
<evidence type="ECO:0000313" key="2">
    <source>
        <dbReference type="EMBL" id="PPQ93984.1"/>
    </source>
</evidence>
<reference evidence="2 3" key="1">
    <citation type="journal article" date="2018" name="Evol. Lett.">
        <title>Horizontal gene cluster transfer increased hallucinogenic mushroom diversity.</title>
        <authorList>
            <person name="Reynolds H.T."/>
            <person name="Vijayakumar V."/>
            <person name="Gluck-Thaler E."/>
            <person name="Korotkin H.B."/>
            <person name="Matheny P.B."/>
            <person name="Slot J.C."/>
        </authorList>
    </citation>
    <scope>NUCLEOTIDE SEQUENCE [LARGE SCALE GENOMIC DNA]</scope>
    <source>
        <strain evidence="2 3">2631</strain>
    </source>
</reference>
<keyword evidence="3" id="KW-1185">Reference proteome</keyword>
<dbReference type="AlphaFoldDB" id="A0A409XTF9"/>
<feature type="compositionally biased region" description="Basic residues" evidence="1">
    <location>
        <begin position="37"/>
        <end position="47"/>
    </location>
</feature>
<feature type="region of interest" description="Disordered" evidence="1">
    <location>
        <begin position="73"/>
        <end position="111"/>
    </location>
</feature>
<dbReference type="EMBL" id="NHYD01000516">
    <property type="protein sequence ID" value="PPQ93984.1"/>
    <property type="molecule type" value="Genomic_DNA"/>
</dbReference>
<gene>
    <name evidence="2" type="ORF">CVT25_012947</name>
</gene>
<protein>
    <submittedName>
        <fullName evidence="2">Uncharacterized protein</fullName>
    </submittedName>
</protein>
<dbReference type="STRING" id="93625.A0A409XTF9"/>
<comment type="caution">
    <text evidence="2">The sequence shown here is derived from an EMBL/GenBank/DDBJ whole genome shotgun (WGS) entry which is preliminary data.</text>
</comment>
<name>A0A409XTF9_PSICY</name>
<dbReference type="Proteomes" id="UP000283269">
    <property type="component" value="Unassembled WGS sequence"/>
</dbReference>
<evidence type="ECO:0000313" key="3">
    <source>
        <dbReference type="Proteomes" id="UP000283269"/>
    </source>
</evidence>
<sequence>DSREALALWKVADEQRKGEAAEARVKNKKATEDFNKKKAAATKKGTKLKNSDKPTPIPIPKAILRPKLKDFSNGFLQAGAPGDNEDDREAFEAVESGSKGSEDDKDDEDEE</sequence>
<organism evidence="2 3">
    <name type="scientific">Psilocybe cyanescens</name>
    <dbReference type="NCBI Taxonomy" id="93625"/>
    <lineage>
        <taxon>Eukaryota</taxon>
        <taxon>Fungi</taxon>
        <taxon>Dikarya</taxon>
        <taxon>Basidiomycota</taxon>
        <taxon>Agaricomycotina</taxon>
        <taxon>Agaricomycetes</taxon>
        <taxon>Agaricomycetidae</taxon>
        <taxon>Agaricales</taxon>
        <taxon>Agaricineae</taxon>
        <taxon>Strophariaceae</taxon>
        <taxon>Psilocybe</taxon>
    </lineage>
</organism>
<feature type="region of interest" description="Disordered" evidence="1">
    <location>
        <begin position="14"/>
        <end position="59"/>
    </location>
</feature>
<feature type="compositionally biased region" description="Basic and acidic residues" evidence="1">
    <location>
        <begin position="14"/>
        <end position="36"/>
    </location>
</feature>